<dbReference type="GO" id="GO:0000270">
    <property type="term" value="P:peptidoglycan metabolic process"/>
    <property type="evidence" value="ECO:0007669"/>
    <property type="project" value="TreeGrafter"/>
</dbReference>
<dbReference type="AlphaFoldDB" id="A0A4R7B1P6"/>
<evidence type="ECO:0000313" key="5">
    <source>
        <dbReference type="Proteomes" id="UP000295611"/>
    </source>
</evidence>
<dbReference type="PRINTS" id="PR00922">
    <property type="entry name" value="DADACBPTASE3"/>
</dbReference>
<evidence type="ECO:0000313" key="4">
    <source>
        <dbReference type="EMBL" id="TDR73503.1"/>
    </source>
</evidence>
<keyword evidence="4" id="KW-0645">Protease</keyword>
<proteinExistence type="inferred from homology"/>
<comment type="similarity">
    <text evidence="1">Belongs to the peptidase S13 family.</text>
</comment>
<dbReference type="InterPro" id="IPR000667">
    <property type="entry name" value="Peptidase_S13"/>
</dbReference>
<accession>A0A4R7B1P6</accession>
<evidence type="ECO:0000256" key="2">
    <source>
        <dbReference type="ARBA" id="ARBA00022801"/>
    </source>
</evidence>
<keyword evidence="5" id="KW-1185">Reference proteome</keyword>
<gene>
    <name evidence="4" type="ORF">DFP86_11310</name>
</gene>
<dbReference type="PANTHER" id="PTHR30023:SF0">
    <property type="entry name" value="PENICILLIN-SENSITIVE CARBOXYPEPTIDASE A"/>
    <property type="match status" value="1"/>
</dbReference>
<protein>
    <submittedName>
        <fullName evidence="4">D-alanyl-D-alanine carboxypeptidase/D-alanyl-D-alanine-endopeptidase (Penicillin-binding protein 4)</fullName>
    </submittedName>
</protein>
<feature type="chain" id="PRO_5020320777" evidence="3">
    <location>
        <begin position="19"/>
        <end position="456"/>
    </location>
</feature>
<dbReference type="Proteomes" id="UP000295611">
    <property type="component" value="Unassembled WGS sequence"/>
</dbReference>
<organism evidence="4 5">
    <name type="scientific">Paludibacterium purpuratum</name>
    <dbReference type="NCBI Taxonomy" id="1144873"/>
    <lineage>
        <taxon>Bacteria</taxon>
        <taxon>Pseudomonadati</taxon>
        <taxon>Pseudomonadota</taxon>
        <taxon>Betaproteobacteria</taxon>
        <taxon>Neisseriales</taxon>
        <taxon>Chromobacteriaceae</taxon>
        <taxon>Paludibacterium</taxon>
    </lineage>
</organism>
<dbReference type="Gene3D" id="3.50.80.20">
    <property type="entry name" value="D-Ala-D-Ala carboxypeptidase C, peptidase S13"/>
    <property type="match status" value="1"/>
</dbReference>
<dbReference type="SUPFAM" id="SSF56601">
    <property type="entry name" value="beta-lactamase/transpeptidase-like"/>
    <property type="match status" value="1"/>
</dbReference>
<evidence type="ECO:0000256" key="1">
    <source>
        <dbReference type="ARBA" id="ARBA00006096"/>
    </source>
</evidence>
<dbReference type="EMBL" id="SNZP01000013">
    <property type="protein sequence ID" value="TDR73503.1"/>
    <property type="molecule type" value="Genomic_DNA"/>
</dbReference>
<dbReference type="GO" id="GO:0006508">
    <property type="term" value="P:proteolysis"/>
    <property type="evidence" value="ECO:0007669"/>
    <property type="project" value="InterPro"/>
</dbReference>
<dbReference type="NCBIfam" id="TIGR00666">
    <property type="entry name" value="PBP4"/>
    <property type="match status" value="1"/>
</dbReference>
<dbReference type="PANTHER" id="PTHR30023">
    <property type="entry name" value="D-ALANYL-D-ALANINE CARBOXYPEPTIDASE"/>
    <property type="match status" value="1"/>
</dbReference>
<reference evidence="4 5" key="1">
    <citation type="submission" date="2019-03" db="EMBL/GenBank/DDBJ databases">
        <title>Genomic Encyclopedia of Type Strains, Phase III (KMG-III): the genomes of soil and plant-associated and newly described type strains.</title>
        <authorList>
            <person name="Whitman W."/>
        </authorList>
    </citation>
    <scope>NUCLEOTIDE SEQUENCE [LARGE SCALE GENOMIC DNA]</scope>
    <source>
        <strain evidence="4 5">CECT 8976</strain>
    </source>
</reference>
<name>A0A4R7B1P6_9NEIS</name>
<keyword evidence="3" id="KW-0732">Signal</keyword>
<dbReference type="Pfam" id="PF02113">
    <property type="entry name" value="Peptidase_S13"/>
    <property type="match status" value="1"/>
</dbReference>
<keyword evidence="4" id="KW-0121">Carboxypeptidase</keyword>
<evidence type="ECO:0000256" key="3">
    <source>
        <dbReference type="SAM" id="SignalP"/>
    </source>
</evidence>
<dbReference type="Gene3D" id="3.40.710.10">
    <property type="entry name" value="DD-peptidase/beta-lactamase superfamily"/>
    <property type="match status" value="2"/>
</dbReference>
<keyword evidence="2" id="KW-0378">Hydrolase</keyword>
<comment type="caution">
    <text evidence="4">The sequence shown here is derived from an EMBL/GenBank/DDBJ whole genome shotgun (WGS) entry which is preliminary data.</text>
</comment>
<feature type="signal peptide" evidence="3">
    <location>
        <begin position="1"/>
        <end position="18"/>
    </location>
</feature>
<dbReference type="InterPro" id="IPR012338">
    <property type="entry name" value="Beta-lactam/transpept-like"/>
</dbReference>
<dbReference type="GO" id="GO:0004185">
    <property type="term" value="F:serine-type carboxypeptidase activity"/>
    <property type="evidence" value="ECO:0007669"/>
    <property type="project" value="InterPro"/>
</dbReference>
<sequence>MRNKWILMAMLVCLRAGAIDLHGLPQDSLSLWVAPVESDRVDIAYRADQPASPASTMKLLTGWAALDRLGPDFTWHTRLMSTAPVVDGVLEGDLYWVGEGDPRFFGARLRELLDGLRQRGIRKIAGRLVLDASAYSRLSSADGFEQDEGESFMAPPDPLLTNLNVVWLRFFNDEQGVRVVLDPPLAGITLESHLTDGGGATCGDVRRWVLIKATGNTIFAAGKVPRDCDGSMAYLQPLEPEQFAAAAFAGVWQSLSGSGPLGVASGKVPEGARALASVTSDPLSRVLVDVNKFSNNPMVRSLFLTMGRQAPESGDTVADAERAVRQALVAHGLDGHGLKLENGAGLSRDERVTASLLGQVLRVAARGPYADELLASLPIAGQTGTLKHRFLDLGPALRLKTGTLKDVAAVAGYWQRRDGRRLVIVAFVNHPQAASLKPALDAVVRDAIRRYESDGI</sequence>